<dbReference type="PANTHER" id="PTHR36566">
    <property type="entry name" value="NICKEL INSERTION PROTEIN-RELATED"/>
    <property type="match status" value="1"/>
</dbReference>
<dbReference type="NCBIfam" id="TIGR00299">
    <property type="entry name" value="nickel pincer cofactor biosynthesis protein LarC"/>
    <property type="match status" value="1"/>
</dbReference>
<evidence type="ECO:0000256" key="1">
    <source>
        <dbReference type="ARBA" id="ARBA00022596"/>
    </source>
</evidence>
<gene>
    <name evidence="3" type="ORF">CARN6_2134</name>
</gene>
<dbReference type="EMBL" id="CABQ01000245">
    <property type="protein sequence ID" value="CBI08649.1"/>
    <property type="molecule type" value="Genomic_DNA"/>
</dbReference>
<sequence length="457" mass="49944">MRVAYLDCFAGISGDMFVAAVVQAGVPLEVLEEAVAALSLDASLRTEIVDRSGISALKVHVFEGDQLAEAKEQAHPHDHKHDHVHDHAQKHQKDHKHDHDHDHAHQHDGEHEHGHEHKQEHGHTHGRSLSVIRRLITAVPLSEAVQQRAVRIFEALGAAEAKIHNVPIESIHFHEVGAVDAIVDIVAASAAIEYLERSGPVRWCASPINVGGGMVECAHGTFPVPAPATADMLRDFPTYSAHLQKELVTPTGAAILRILDPEFVSQPLMRVQSIGYGAGTRNPKGFPNVLRLSIGNLETEKTHDDEVVVIETALDDLNPQIVAHTAQLALASGALDVMLTPVVMKKGRSGTLLTLLAHPRDAARMEALLFRETSTLGLRTRREHRRCLERRHEVVETPYGEIRIKLGLRQEAVLNAAAEFEDCREAAEANGVALKTVYQAAMAAWAAKTARISGVKK</sequence>
<reference evidence="3" key="1">
    <citation type="submission" date="2009-10" db="EMBL/GenBank/DDBJ databases">
        <title>Diversity of trophic interactions inside an arsenic-rich microbial ecosystem.</title>
        <authorList>
            <person name="Bertin P.N."/>
            <person name="Heinrich-Salmeron A."/>
            <person name="Pelletier E."/>
            <person name="Goulhen-Chollet F."/>
            <person name="Arsene-Ploetze F."/>
            <person name="Gallien S."/>
            <person name="Calteau A."/>
            <person name="Vallenet D."/>
            <person name="Casiot C."/>
            <person name="Chane-Woon-Ming B."/>
            <person name="Giloteaux L."/>
            <person name="Barakat M."/>
            <person name="Bonnefoy V."/>
            <person name="Bruneel O."/>
            <person name="Chandler M."/>
            <person name="Cleiss J."/>
            <person name="Duran R."/>
            <person name="Elbaz-Poulichet F."/>
            <person name="Fonknechten N."/>
            <person name="Lauga B."/>
            <person name="Mornico D."/>
            <person name="Ortet P."/>
            <person name="Schaeffer C."/>
            <person name="Siguier P."/>
            <person name="Alexander Thil Smith A."/>
            <person name="Van Dorsselaer A."/>
            <person name="Weissenbach J."/>
            <person name="Medigue C."/>
            <person name="Le Paslier D."/>
        </authorList>
    </citation>
    <scope>NUCLEOTIDE SEQUENCE</scope>
</reference>
<dbReference type="PANTHER" id="PTHR36566:SF1">
    <property type="entry name" value="PYRIDINIUM-3,5-BISTHIOCARBOXYLIC ACID MONONUCLEOTIDE NICKEL INSERTION PROTEIN"/>
    <property type="match status" value="1"/>
</dbReference>
<dbReference type="Pfam" id="PF01969">
    <property type="entry name" value="Ni_insertion"/>
    <property type="match status" value="1"/>
</dbReference>
<comment type="caution">
    <text evidence="3">The sequence shown here is derived from an EMBL/GenBank/DDBJ whole genome shotgun (WGS) entry which is preliminary data.</text>
</comment>
<dbReference type="Gene3D" id="3.10.20.300">
    <property type="entry name" value="mk0293 like domain"/>
    <property type="match status" value="1"/>
</dbReference>
<accession>E6QN28</accession>
<keyword evidence="1" id="KW-0533">Nickel</keyword>
<organism evidence="3">
    <name type="scientific">mine drainage metagenome</name>
    <dbReference type="NCBI Taxonomy" id="410659"/>
    <lineage>
        <taxon>unclassified sequences</taxon>
        <taxon>metagenomes</taxon>
        <taxon>ecological metagenomes</taxon>
    </lineage>
</organism>
<proteinExistence type="inferred from homology"/>
<name>E6QN28_9ZZZZ</name>
<evidence type="ECO:0000313" key="3">
    <source>
        <dbReference type="EMBL" id="CBI08649.1"/>
    </source>
</evidence>
<dbReference type="InterPro" id="IPR002822">
    <property type="entry name" value="Ni_insertion"/>
</dbReference>
<dbReference type="AlphaFoldDB" id="E6QN28"/>
<dbReference type="HAMAP" id="MF_01074">
    <property type="entry name" value="LarC"/>
    <property type="match status" value="1"/>
</dbReference>
<feature type="region of interest" description="Disordered" evidence="2">
    <location>
        <begin position="70"/>
        <end position="127"/>
    </location>
</feature>
<evidence type="ECO:0008006" key="4">
    <source>
        <dbReference type="Google" id="ProtNLM"/>
    </source>
</evidence>
<dbReference type="Gene3D" id="3.30.70.1380">
    <property type="entry name" value="Transcriptional regulatory protein pf0864 domain like"/>
    <property type="match status" value="1"/>
</dbReference>
<feature type="compositionally biased region" description="Basic and acidic residues" evidence="2">
    <location>
        <begin position="70"/>
        <end position="123"/>
    </location>
</feature>
<evidence type="ECO:0000256" key="2">
    <source>
        <dbReference type="SAM" id="MobiDB-lite"/>
    </source>
</evidence>
<protein>
    <recommendedName>
        <fullName evidence="4">Nickel insertion protein</fullName>
    </recommendedName>
</protein>